<organism evidence="7">
    <name type="scientific">hydrothermal vent metagenome</name>
    <dbReference type="NCBI Taxonomy" id="652676"/>
    <lineage>
        <taxon>unclassified sequences</taxon>
        <taxon>metagenomes</taxon>
        <taxon>ecological metagenomes</taxon>
    </lineage>
</organism>
<dbReference type="PANTHER" id="PTHR34933:SF1">
    <property type="entry name" value="FLAGELLAR L-RING PROTEIN"/>
    <property type="match status" value="1"/>
</dbReference>
<sequence>MNKILTIIVIALGVTLLVGCNSSPKRDPAYAPARPIVPPPAPQENGSIFQAGFEVAWFEDMRAKRVGDLLTVKLAEKTDASKKATTDVTKANTTTITNPTIFGTTPQLNLPGILPLAATKNLGFGTSLASATDFQGEGASAQNNELTGDITVTVVEVLPNGNMLVRGEKRIGINQGNEYIKISGIVRPRDIDSTNTVLSTKLADPTIIYVGDGPVAYANVMGWLAKFFISAISPF</sequence>
<accession>A0A3B1B440</accession>
<dbReference type="NCBIfam" id="NF001304">
    <property type="entry name" value="PRK00249.1-4"/>
    <property type="match status" value="1"/>
</dbReference>
<dbReference type="PANTHER" id="PTHR34933">
    <property type="entry name" value="FLAGELLAR L-RING PROTEIN"/>
    <property type="match status" value="1"/>
</dbReference>
<protein>
    <submittedName>
        <fullName evidence="7">Flagellar L-ring protein FlgH</fullName>
    </submittedName>
</protein>
<proteinExistence type="inferred from homology"/>
<keyword evidence="7" id="KW-0282">Flagellum</keyword>
<dbReference type="Pfam" id="PF02107">
    <property type="entry name" value="FlgH"/>
    <property type="match status" value="1"/>
</dbReference>
<gene>
    <name evidence="7" type="ORF">MNBD_GAMMA26-2155</name>
</gene>
<keyword evidence="5" id="KW-0975">Bacterial flagellum</keyword>
<evidence type="ECO:0000256" key="6">
    <source>
        <dbReference type="ARBA" id="ARBA00023237"/>
    </source>
</evidence>
<keyword evidence="6" id="KW-0998">Cell outer membrane</keyword>
<dbReference type="GO" id="GO:0009279">
    <property type="term" value="C:cell outer membrane"/>
    <property type="evidence" value="ECO:0007669"/>
    <property type="project" value="UniProtKB-SubCell"/>
</dbReference>
<name>A0A3B1B440_9ZZZZ</name>
<dbReference type="GO" id="GO:0009427">
    <property type="term" value="C:bacterial-type flagellum basal body, distal rod, L ring"/>
    <property type="evidence" value="ECO:0007669"/>
    <property type="project" value="InterPro"/>
</dbReference>
<dbReference type="HAMAP" id="MF_00415">
    <property type="entry name" value="FlgH"/>
    <property type="match status" value="1"/>
</dbReference>
<keyword evidence="7" id="KW-0966">Cell projection</keyword>
<evidence type="ECO:0000256" key="3">
    <source>
        <dbReference type="ARBA" id="ARBA00022729"/>
    </source>
</evidence>
<evidence type="ECO:0000256" key="5">
    <source>
        <dbReference type="ARBA" id="ARBA00023143"/>
    </source>
</evidence>
<evidence type="ECO:0000256" key="1">
    <source>
        <dbReference type="ARBA" id="ARBA00004365"/>
    </source>
</evidence>
<reference evidence="7" key="1">
    <citation type="submission" date="2018-06" db="EMBL/GenBank/DDBJ databases">
        <authorList>
            <person name="Zhirakovskaya E."/>
        </authorList>
    </citation>
    <scope>NUCLEOTIDE SEQUENCE</scope>
</reference>
<dbReference type="PRINTS" id="PR01008">
    <property type="entry name" value="FLGLRINGFLGH"/>
</dbReference>
<dbReference type="PROSITE" id="PS51257">
    <property type="entry name" value="PROKAR_LIPOPROTEIN"/>
    <property type="match status" value="1"/>
</dbReference>
<dbReference type="EMBL" id="UOFX01000044">
    <property type="protein sequence ID" value="VAX08881.1"/>
    <property type="molecule type" value="Genomic_DNA"/>
</dbReference>
<dbReference type="InterPro" id="IPR000527">
    <property type="entry name" value="Flag_Lring"/>
</dbReference>
<keyword evidence="4" id="KW-0472">Membrane</keyword>
<evidence type="ECO:0000256" key="4">
    <source>
        <dbReference type="ARBA" id="ARBA00023136"/>
    </source>
</evidence>
<dbReference type="GO" id="GO:0071973">
    <property type="term" value="P:bacterial-type flagellum-dependent cell motility"/>
    <property type="evidence" value="ECO:0007669"/>
    <property type="project" value="InterPro"/>
</dbReference>
<comment type="subcellular location">
    <subcellularLocation>
        <location evidence="1">Bacterial flagellum</location>
    </subcellularLocation>
    <subcellularLocation>
        <location evidence="2">Cell outer membrane</location>
    </subcellularLocation>
</comment>
<dbReference type="AlphaFoldDB" id="A0A3B1B440"/>
<dbReference type="GO" id="GO:0003774">
    <property type="term" value="F:cytoskeletal motor activity"/>
    <property type="evidence" value="ECO:0007669"/>
    <property type="project" value="InterPro"/>
</dbReference>
<evidence type="ECO:0000313" key="7">
    <source>
        <dbReference type="EMBL" id="VAX08881.1"/>
    </source>
</evidence>
<evidence type="ECO:0000256" key="2">
    <source>
        <dbReference type="ARBA" id="ARBA00004442"/>
    </source>
</evidence>
<keyword evidence="3" id="KW-0732">Signal</keyword>
<keyword evidence="7" id="KW-0969">Cilium</keyword>